<dbReference type="KEGG" id="pco:PHACADRAFT_253052"/>
<dbReference type="CDD" id="cd18186">
    <property type="entry name" value="BTB_POZ_ZBTB_KLHL-like"/>
    <property type="match status" value="1"/>
</dbReference>
<dbReference type="STRING" id="650164.K5W3X4"/>
<protein>
    <recommendedName>
        <fullName evidence="2">BTB domain-containing protein</fullName>
    </recommendedName>
</protein>
<dbReference type="Pfam" id="PF00651">
    <property type="entry name" value="BTB"/>
    <property type="match status" value="1"/>
</dbReference>
<dbReference type="EMBL" id="JH930470">
    <property type="protein sequence ID" value="EKM58593.1"/>
    <property type="molecule type" value="Genomic_DNA"/>
</dbReference>
<name>K5W3X4_PHACS</name>
<dbReference type="InParanoid" id="K5W3X4"/>
<reference evidence="3 4" key="1">
    <citation type="journal article" date="2012" name="BMC Genomics">
        <title>Comparative genomics of the white-rot fungi, Phanerochaete carnosa and P. chrysosporium, to elucidate the genetic basis of the distinct wood types they colonize.</title>
        <authorList>
            <person name="Suzuki H."/>
            <person name="MacDonald J."/>
            <person name="Syed K."/>
            <person name="Salamov A."/>
            <person name="Hori C."/>
            <person name="Aerts A."/>
            <person name="Henrissat B."/>
            <person name="Wiebenga A."/>
            <person name="vanKuyk P.A."/>
            <person name="Barry K."/>
            <person name="Lindquist E."/>
            <person name="LaButti K."/>
            <person name="Lapidus A."/>
            <person name="Lucas S."/>
            <person name="Coutinho P."/>
            <person name="Gong Y."/>
            <person name="Samejima M."/>
            <person name="Mahadevan R."/>
            <person name="Abou-Zaid M."/>
            <person name="de Vries R.P."/>
            <person name="Igarashi K."/>
            <person name="Yadav J.S."/>
            <person name="Grigoriev I.V."/>
            <person name="Master E.R."/>
        </authorList>
    </citation>
    <scope>NUCLEOTIDE SEQUENCE [LARGE SCALE GENOMIC DNA]</scope>
    <source>
        <strain evidence="3 4">HHB-10118-sp</strain>
    </source>
</reference>
<feature type="domain" description="BTB" evidence="2">
    <location>
        <begin position="52"/>
        <end position="118"/>
    </location>
</feature>
<evidence type="ECO:0000313" key="3">
    <source>
        <dbReference type="EMBL" id="EKM58593.1"/>
    </source>
</evidence>
<dbReference type="AlphaFoldDB" id="K5W3X4"/>
<proteinExistence type="predicted"/>
<gene>
    <name evidence="3" type="ORF">PHACADRAFT_253052</name>
</gene>
<keyword evidence="4" id="KW-1185">Reference proteome</keyword>
<feature type="region of interest" description="Disordered" evidence="1">
    <location>
        <begin position="1"/>
        <end position="37"/>
    </location>
</feature>
<accession>K5W3X4</accession>
<dbReference type="OrthoDB" id="3036049at2759"/>
<dbReference type="Gene3D" id="3.30.710.10">
    <property type="entry name" value="Potassium Channel Kv1.1, Chain A"/>
    <property type="match status" value="1"/>
</dbReference>
<feature type="compositionally biased region" description="Basic and acidic residues" evidence="1">
    <location>
        <begin position="11"/>
        <end position="28"/>
    </location>
</feature>
<evidence type="ECO:0000259" key="2">
    <source>
        <dbReference type="PROSITE" id="PS50097"/>
    </source>
</evidence>
<evidence type="ECO:0000313" key="4">
    <source>
        <dbReference type="Proteomes" id="UP000008370"/>
    </source>
</evidence>
<dbReference type="InterPro" id="IPR000210">
    <property type="entry name" value="BTB/POZ_dom"/>
</dbReference>
<dbReference type="HOGENOM" id="CLU_1982357_0_0_1"/>
<sequence>MTISTRSRGRSNTEDAPNKRQKVEEHVQDALPPEEAQPVVGERHASLWFDEGNVVLAARGKSFKLHSGVLAHHSKVFKDILSAAALANLQERLDGCPVLRTDDIGDVLAQLLQIIYDGGKRCVALL</sequence>
<dbReference type="Proteomes" id="UP000008370">
    <property type="component" value="Unassembled WGS sequence"/>
</dbReference>
<dbReference type="GeneID" id="18915655"/>
<dbReference type="RefSeq" id="XP_007393900.1">
    <property type="nucleotide sequence ID" value="XM_007393838.1"/>
</dbReference>
<evidence type="ECO:0000256" key="1">
    <source>
        <dbReference type="SAM" id="MobiDB-lite"/>
    </source>
</evidence>
<dbReference type="PROSITE" id="PS50097">
    <property type="entry name" value="BTB"/>
    <property type="match status" value="1"/>
</dbReference>
<organism evidence="3 4">
    <name type="scientific">Phanerochaete carnosa (strain HHB-10118-sp)</name>
    <name type="common">White-rot fungus</name>
    <name type="synonym">Peniophora carnosa</name>
    <dbReference type="NCBI Taxonomy" id="650164"/>
    <lineage>
        <taxon>Eukaryota</taxon>
        <taxon>Fungi</taxon>
        <taxon>Dikarya</taxon>
        <taxon>Basidiomycota</taxon>
        <taxon>Agaricomycotina</taxon>
        <taxon>Agaricomycetes</taxon>
        <taxon>Polyporales</taxon>
        <taxon>Phanerochaetaceae</taxon>
        <taxon>Phanerochaete</taxon>
    </lineage>
</organism>
<dbReference type="InterPro" id="IPR011333">
    <property type="entry name" value="SKP1/BTB/POZ_sf"/>
</dbReference>